<organism evidence="1 2">
    <name type="scientific">Boletus edulis BED1</name>
    <dbReference type="NCBI Taxonomy" id="1328754"/>
    <lineage>
        <taxon>Eukaryota</taxon>
        <taxon>Fungi</taxon>
        <taxon>Dikarya</taxon>
        <taxon>Basidiomycota</taxon>
        <taxon>Agaricomycotina</taxon>
        <taxon>Agaricomycetes</taxon>
        <taxon>Agaricomycetidae</taxon>
        <taxon>Boletales</taxon>
        <taxon>Boletineae</taxon>
        <taxon>Boletaceae</taxon>
        <taxon>Boletoideae</taxon>
        <taxon>Boletus</taxon>
    </lineage>
</organism>
<name>A0AAD4BL81_BOLED</name>
<dbReference type="EMBL" id="WHUW01000032">
    <property type="protein sequence ID" value="KAF8433757.1"/>
    <property type="molecule type" value="Genomic_DNA"/>
</dbReference>
<sequence>MHTWRWHSLPSRESGCLAQCSVSLVLQCTRFHLVRLEKQRDQVKDAEVSLYGVMRGYFHHLHSIHRERTHGLVALFRYLDDLQEAIAILEELVSTISLSDNRYCAGLPENFTTEFNNWGELRDLEDATNAQGAVVLTPNHHPHGLRGRSSAVRSTAFLCFDIASRGSLSSPRHIIRTAQ</sequence>
<reference evidence="1" key="1">
    <citation type="submission" date="2019-10" db="EMBL/GenBank/DDBJ databases">
        <authorList>
            <consortium name="DOE Joint Genome Institute"/>
            <person name="Kuo A."/>
            <person name="Miyauchi S."/>
            <person name="Kiss E."/>
            <person name="Drula E."/>
            <person name="Kohler A."/>
            <person name="Sanchez-Garcia M."/>
            <person name="Andreopoulos B."/>
            <person name="Barry K.W."/>
            <person name="Bonito G."/>
            <person name="Buee M."/>
            <person name="Carver A."/>
            <person name="Chen C."/>
            <person name="Cichocki N."/>
            <person name="Clum A."/>
            <person name="Culley D."/>
            <person name="Crous P.W."/>
            <person name="Fauchery L."/>
            <person name="Girlanda M."/>
            <person name="Hayes R."/>
            <person name="Keri Z."/>
            <person name="LaButti K."/>
            <person name="Lipzen A."/>
            <person name="Lombard V."/>
            <person name="Magnuson J."/>
            <person name="Maillard F."/>
            <person name="Morin E."/>
            <person name="Murat C."/>
            <person name="Nolan M."/>
            <person name="Ohm R."/>
            <person name="Pangilinan J."/>
            <person name="Pereira M."/>
            <person name="Perotto S."/>
            <person name="Peter M."/>
            <person name="Riley R."/>
            <person name="Sitrit Y."/>
            <person name="Stielow B."/>
            <person name="Szollosi G."/>
            <person name="Zifcakova L."/>
            <person name="Stursova M."/>
            <person name="Spatafora J.W."/>
            <person name="Tedersoo L."/>
            <person name="Vaario L.-M."/>
            <person name="Yamada A."/>
            <person name="Yan M."/>
            <person name="Wang P."/>
            <person name="Xu J."/>
            <person name="Bruns T."/>
            <person name="Baldrian P."/>
            <person name="Vilgalys R."/>
            <person name="Henrissat B."/>
            <person name="Grigoriev I.V."/>
            <person name="Hibbett D."/>
            <person name="Nagy L.G."/>
            <person name="Martin F.M."/>
        </authorList>
    </citation>
    <scope>NUCLEOTIDE SEQUENCE</scope>
    <source>
        <strain evidence="1">BED1</strain>
    </source>
</reference>
<protein>
    <submittedName>
        <fullName evidence="1">Uncharacterized protein</fullName>
    </submittedName>
</protein>
<evidence type="ECO:0000313" key="2">
    <source>
        <dbReference type="Proteomes" id="UP001194468"/>
    </source>
</evidence>
<comment type="caution">
    <text evidence="1">The sequence shown here is derived from an EMBL/GenBank/DDBJ whole genome shotgun (WGS) entry which is preliminary data.</text>
</comment>
<keyword evidence="2" id="KW-1185">Reference proteome</keyword>
<proteinExistence type="predicted"/>
<accession>A0AAD4BL81</accession>
<dbReference type="AlphaFoldDB" id="A0AAD4BL81"/>
<reference evidence="1" key="2">
    <citation type="journal article" date="2020" name="Nat. Commun.">
        <title>Large-scale genome sequencing of mycorrhizal fungi provides insights into the early evolution of symbiotic traits.</title>
        <authorList>
            <person name="Miyauchi S."/>
            <person name="Kiss E."/>
            <person name="Kuo A."/>
            <person name="Drula E."/>
            <person name="Kohler A."/>
            <person name="Sanchez-Garcia M."/>
            <person name="Morin E."/>
            <person name="Andreopoulos B."/>
            <person name="Barry K.W."/>
            <person name="Bonito G."/>
            <person name="Buee M."/>
            <person name="Carver A."/>
            <person name="Chen C."/>
            <person name="Cichocki N."/>
            <person name="Clum A."/>
            <person name="Culley D."/>
            <person name="Crous P.W."/>
            <person name="Fauchery L."/>
            <person name="Girlanda M."/>
            <person name="Hayes R.D."/>
            <person name="Keri Z."/>
            <person name="LaButti K."/>
            <person name="Lipzen A."/>
            <person name="Lombard V."/>
            <person name="Magnuson J."/>
            <person name="Maillard F."/>
            <person name="Murat C."/>
            <person name="Nolan M."/>
            <person name="Ohm R.A."/>
            <person name="Pangilinan J."/>
            <person name="Pereira M.F."/>
            <person name="Perotto S."/>
            <person name="Peter M."/>
            <person name="Pfister S."/>
            <person name="Riley R."/>
            <person name="Sitrit Y."/>
            <person name="Stielow J.B."/>
            <person name="Szollosi G."/>
            <person name="Zifcakova L."/>
            <person name="Stursova M."/>
            <person name="Spatafora J.W."/>
            <person name="Tedersoo L."/>
            <person name="Vaario L.M."/>
            <person name="Yamada A."/>
            <person name="Yan M."/>
            <person name="Wang P."/>
            <person name="Xu J."/>
            <person name="Bruns T."/>
            <person name="Baldrian P."/>
            <person name="Vilgalys R."/>
            <person name="Dunand C."/>
            <person name="Henrissat B."/>
            <person name="Grigoriev I.V."/>
            <person name="Hibbett D."/>
            <person name="Nagy L.G."/>
            <person name="Martin F.M."/>
        </authorList>
    </citation>
    <scope>NUCLEOTIDE SEQUENCE</scope>
    <source>
        <strain evidence="1">BED1</strain>
    </source>
</reference>
<evidence type="ECO:0000313" key="1">
    <source>
        <dbReference type="EMBL" id="KAF8433757.1"/>
    </source>
</evidence>
<gene>
    <name evidence="1" type="ORF">L210DRAFT_2697941</name>
</gene>
<dbReference type="Proteomes" id="UP001194468">
    <property type="component" value="Unassembled WGS sequence"/>
</dbReference>